<keyword evidence="1" id="KW-1133">Transmembrane helix</keyword>
<dbReference type="Proteomes" id="UP000196005">
    <property type="component" value="Chromosome"/>
</dbReference>
<keyword evidence="1" id="KW-0472">Membrane</keyword>
<accession>A0A1Y0HL38</accession>
<evidence type="ECO:0000313" key="3">
    <source>
        <dbReference type="Proteomes" id="UP000196005"/>
    </source>
</evidence>
<dbReference type="AlphaFoldDB" id="A0A1Y0HL38"/>
<organism evidence="2 3">
    <name type="scientific">Sulfurospirillum diekertiae</name>
    <dbReference type="NCBI Taxonomy" id="1854492"/>
    <lineage>
        <taxon>Bacteria</taxon>
        <taxon>Pseudomonadati</taxon>
        <taxon>Campylobacterota</taxon>
        <taxon>Epsilonproteobacteria</taxon>
        <taxon>Campylobacterales</taxon>
        <taxon>Sulfurospirillaceae</taxon>
        <taxon>Sulfurospirillum</taxon>
    </lineage>
</organism>
<evidence type="ECO:0000256" key="1">
    <source>
        <dbReference type="SAM" id="Phobius"/>
    </source>
</evidence>
<keyword evidence="3" id="KW-1185">Reference proteome</keyword>
<dbReference type="KEGG" id="suls:Sdiek1_1140"/>
<gene>
    <name evidence="2" type="ORF">Sdiek1_1140</name>
</gene>
<sequence length="74" mass="8721">MTFQEWFSFGLTLIGQLVIVVAIIATLRERVKRLEFDVKNLWEKQNEAKEKHEMIVRIDAKLDMLISQFAQKQG</sequence>
<evidence type="ECO:0000313" key="2">
    <source>
        <dbReference type="EMBL" id="ARU48306.1"/>
    </source>
</evidence>
<dbReference type="EMBL" id="CP021416">
    <property type="protein sequence ID" value="ARU48306.1"/>
    <property type="molecule type" value="Genomic_DNA"/>
</dbReference>
<reference evidence="3" key="1">
    <citation type="submission" date="2017-05" db="EMBL/GenBank/DDBJ databases">
        <title>Dechlorination kinetics govern the competition between two new strains of the genus Sulfurospirillum.</title>
        <authorList>
            <person name="Buttet G.F."/>
            <person name="Murray A.M."/>
            <person name="Goris T."/>
            <person name="Burion M."/>
            <person name="Lin B."/>
            <person name="Rolle M."/>
            <person name="Maillard J."/>
        </authorList>
    </citation>
    <scope>NUCLEOTIDE SEQUENCE [LARGE SCALE GENOMIC DNA]</scope>
    <source>
        <strain evidence="3">SL2-1</strain>
    </source>
</reference>
<feature type="transmembrane region" description="Helical" evidence="1">
    <location>
        <begin position="6"/>
        <end position="27"/>
    </location>
</feature>
<dbReference type="OrthoDB" id="9892758at2"/>
<name>A0A1Y0HL38_9BACT</name>
<protein>
    <submittedName>
        <fullName evidence="2">Uncharacterized protein</fullName>
    </submittedName>
</protein>
<dbReference type="RefSeq" id="WP_087438285.1">
    <property type="nucleotide sequence ID" value="NZ_CP021416.1"/>
</dbReference>
<proteinExistence type="predicted"/>
<keyword evidence="1" id="KW-0812">Transmembrane</keyword>